<evidence type="ECO:0000259" key="11">
    <source>
        <dbReference type="PROSITE" id="PS50109"/>
    </source>
</evidence>
<dbReference type="Gene3D" id="6.10.340.10">
    <property type="match status" value="1"/>
</dbReference>
<dbReference type="InterPro" id="IPR005467">
    <property type="entry name" value="His_kinase_dom"/>
</dbReference>
<evidence type="ECO:0000313" key="14">
    <source>
        <dbReference type="Proteomes" id="UP000770889"/>
    </source>
</evidence>
<dbReference type="EC" id="2.7.13.3" evidence="3"/>
<keyword evidence="7" id="KW-0418">Kinase</keyword>
<keyword evidence="6 10" id="KW-0812">Transmembrane</keyword>
<dbReference type="Proteomes" id="UP000770889">
    <property type="component" value="Unassembled WGS sequence"/>
</dbReference>
<dbReference type="AlphaFoldDB" id="A0A944M8R7"/>
<dbReference type="EMBL" id="JAHHGM010000003">
    <property type="protein sequence ID" value="MBT2988299.1"/>
    <property type="molecule type" value="Genomic_DNA"/>
</dbReference>
<accession>A0A944M8R7</accession>
<dbReference type="Gene3D" id="3.30.565.10">
    <property type="entry name" value="Histidine kinase-like ATPase, C-terminal domain"/>
    <property type="match status" value="1"/>
</dbReference>
<dbReference type="InterPro" id="IPR003660">
    <property type="entry name" value="HAMP_dom"/>
</dbReference>
<dbReference type="InterPro" id="IPR036097">
    <property type="entry name" value="HisK_dim/P_sf"/>
</dbReference>
<protein>
    <recommendedName>
        <fullName evidence="3">histidine kinase</fullName>
        <ecNumber evidence="3">2.7.13.3</ecNumber>
    </recommendedName>
</protein>
<dbReference type="Gene3D" id="1.10.287.130">
    <property type="match status" value="1"/>
</dbReference>
<evidence type="ECO:0000313" key="13">
    <source>
        <dbReference type="EMBL" id="MBT2988299.1"/>
    </source>
</evidence>
<feature type="domain" description="Histidine kinase" evidence="11">
    <location>
        <begin position="261"/>
        <end position="473"/>
    </location>
</feature>
<reference evidence="13 14" key="1">
    <citation type="submission" date="2021-05" db="EMBL/GenBank/DDBJ databases">
        <title>Genetic and Functional Diversity in Clade A Lucinid endosymbionts from the Bahamas.</title>
        <authorList>
            <person name="Giani N.M."/>
            <person name="Engel A.S."/>
            <person name="Campbell B.J."/>
        </authorList>
    </citation>
    <scope>NUCLEOTIDE SEQUENCE [LARGE SCALE GENOMIC DNA]</scope>
    <source>
        <strain evidence="13">LUC16012Gg_MoonRockCtena</strain>
    </source>
</reference>
<dbReference type="SUPFAM" id="SSF47384">
    <property type="entry name" value="Homodimeric domain of signal transducing histidine kinase"/>
    <property type="match status" value="1"/>
</dbReference>
<dbReference type="InterPro" id="IPR050428">
    <property type="entry name" value="TCS_sensor_his_kinase"/>
</dbReference>
<dbReference type="SUPFAM" id="SSF55874">
    <property type="entry name" value="ATPase domain of HSP90 chaperone/DNA topoisomerase II/histidine kinase"/>
    <property type="match status" value="1"/>
</dbReference>
<dbReference type="PROSITE" id="PS50885">
    <property type="entry name" value="HAMP"/>
    <property type="match status" value="1"/>
</dbReference>
<dbReference type="GO" id="GO:0000155">
    <property type="term" value="F:phosphorelay sensor kinase activity"/>
    <property type="evidence" value="ECO:0007669"/>
    <property type="project" value="InterPro"/>
</dbReference>
<dbReference type="SMART" id="SM00388">
    <property type="entry name" value="HisKA"/>
    <property type="match status" value="1"/>
</dbReference>
<dbReference type="Pfam" id="PF02518">
    <property type="entry name" value="HATPase_c"/>
    <property type="match status" value="1"/>
</dbReference>
<evidence type="ECO:0000256" key="4">
    <source>
        <dbReference type="ARBA" id="ARBA00022553"/>
    </source>
</evidence>
<keyword evidence="9" id="KW-0902">Two-component regulatory system</keyword>
<evidence type="ECO:0000256" key="10">
    <source>
        <dbReference type="SAM" id="Phobius"/>
    </source>
</evidence>
<dbReference type="InterPro" id="IPR003661">
    <property type="entry name" value="HisK_dim/P_dom"/>
</dbReference>
<sequence>MYSIRTKLNVSIISTLIVVLSFTAVFLHTRIKNHVVEVYDSALYDKSQALISLTELDEEGLEFDFAEDGVMTEFLGGDSPEYYQLWENGERLLIKSPSLGESDLPYTGTAEKKHRTADILLPDGRNGRLIEINFMPRVEVDEEDMAGLSELPQPKLITLVLARERVSLNKTLFAIRFTIIAVIITVLMVSTLLIWYLIGRGLIPLSSLAQQVSGIDESSLHARVQNEGGQIEEIAPIQYQLNHLLERLQSAFEREKRFSSNVAHELRTPMSELRTLAEVGQMVPDDPKQISAFFTDVGEISRQMENIVTTLLELTRSEAGLLRSDPEDIELSRFCDGVWMQAVNGMDACKQLVRQIPADLIVSTDREKLGMILKNLFINAVSYSPEQAEIQLSTELQNNQVMLSVKNIASDLKPEDLVYMKDRFWRKDKAKGDQNHSGLGLTLVEALARILQLDVHLSLDNNNVFIVTISGFHVVAN</sequence>
<evidence type="ECO:0000256" key="1">
    <source>
        <dbReference type="ARBA" id="ARBA00000085"/>
    </source>
</evidence>
<keyword evidence="5" id="KW-0808">Transferase</keyword>
<feature type="transmembrane region" description="Helical" evidence="10">
    <location>
        <begin position="173"/>
        <end position="198"/>
    </location>
</feature>
<dbReference type="Pfam" id="PF00512">
    <property type="entry name" value="HisKA"/>
    <property type="match status" value="1"/>
</dbReference>
<dbReference type="SMART" id="SM00387">
    <property type="entry name" value="HATPase_c"/>
    <property type="match status" value="1"/>
</dbReference>
<keyword evidence="10" id="KW-0472">Membrane</keyword>
<dbReference type="GO" id="GO:0005886">
    <property type="term" value="C:plasma membrane"/>
    <property type="evidence" value="ECO:0007669"/>
    <property type="project" value="TreeGrafter"/>
</dbReference>
<evidence type="ECO:0000256" key="2">
    <source>
        <dbReference type="ARBA" id="ARBA00004370"/>
    </source>
</evidence>
<evidence type="ECO:0000256" key="7">
    <source>
        <dbReference type="ARBA" id="ARBA00022777"/>
    </source>
</evidence>
<dbReference type="InterPro" id="IPR036890">
    <property type="entry name" value="HATPase_C_sf"/>
</dbReference>
<comment type="subcellular location">
    <subcellularLocation>
        <location evidence="2">Membrane</location>
    </subcellularLocation>
</comment>
<feature type="transmembrane region" description="Helical" evidence="10">
    <location>
        <begin position="6"/>
        <end position="27"/>
    </location>
</feature>
<proteinExistence type="predicted"/>
<organism evidence="13 14">
    <name type="scientific">Candidatus Thiodiazotropha taylori</name>
    <dbReference type="NCBI Taxonomy" id="2792791"/>
    <lineage>
        <taxon>Bacteria</taxon>
        <taxon>Pseudomonadati</taxon>
        <taxon>Pseudomonadota</taxon>
        <taxon>Gammaproteobacteria</taxon>
        <taxon>Chromatiales</taxon>
        <taxon>Sedimenticolaceae</taxon>
        <taxon>Candidatus Thiodiazotropha</taxon>
    </lineage>
</organism>
<comment type="catalytic activity">
    <reaction evidence="1">
        <text>ATP + protein L-histidine = ADP + protein N-phospho-L-histidine.</text>
        <dbReference type="EC" id="2.7.13.3"/>
    </reaction>
</comment>
<evidence type="ECO:0000256" key="3">
    <source>
        <dbReference type="ARBA" id="ARBA00012438"/>
    </source>
</evidence>
<dbReference type="PROSITE" id="PS50109">
    <property type="entry name" value="HIS_KIN"/>
    <property type="match status" value="1"/>
</dbReference>
<gene>
    <name evidence="13" type="ORF">KME65_04990</name>
</gene>
<feature type="domain" description="HAMP" evidence="12">
    <location>
        <begin position="199"/>
        <end position="253"/>
    </location>
</feature>
<evidence type="ECO:0000256" key="5">
    <source>
        <dbReference type="ARBA" id="ARBA00022679"/>
    </source>
</evidence>
<evidence type="ECO:0000259" key="12">
    <source>
        <dbReference type="PROSITE" id="PS50885"/>
    </source>
</evidence>
<comment type="caution">
    <text evidence="13">The sequence shown here is derived from an EMBL/GenBank/DDBJ whole genome shotgun (WGS) entry which is preliminary data.</text>
</comment>
<evidence type="ECO:0000256" key="9">
    <source>
        <dbReference type="ARBA" id="ARBA00023012"/>
    </source>
</evidence>
<evidence type="ECO:0000256" key="6">
    <source>
        <dbReference type="ARBA" id="ARBA00022692"/>
    </source>
</evidence>
<dbReference type="InterPro" id="IPR003594">
    <property type="entry name" value="HATPase_dom"/>
</dbReference>
<name>A0A944M8R7_9GAMM</name>
<dbReference type="PANTHER" id="PTHR45436:SF5">
    <property type="entry name" value="SENSOR HISTIDINE KINASE TRCS"/>
    <property type="match status" value="1"/>
</dbReference>
<keyword evidence="8 10" id="KW-1133">Transmembrane helix</keyword>
<dbReference type="CDD" id="cd00082">
    <property type="entry name" value="HisKA"/>
    <property type="match status" value="1"/>
</dbReference>
<evidence type="ECO:0000256" key="8">
    <source>
        <dbReference type="ARBA" id="ARBA00022989"/>
    </source>
</evidence>
<keyword evidence="4" id="KW-0597">Phosphoprotein</keyword>
<dbReference type="PANTHER" id="PTHR45436">
    <property type="entry name" value="SENSOR HISTIDINE KINASE YKOH"/>
    <property type="match status" value="1"/>
</dbReference>